<dbReference type="OrthoDB" id="1068353at2759"/>
<evidence type="ECO:0000256" key="1">
    <source>
        <dbReference type="ARBA" id="ARBA00004911"/>
    </source>
</evidence>
<dbReference type="InterPro" id="IPR018166">
    <property type="entry name" value="S-AdoMet_deCO2ase_CS"/>
</dbReference>
<reference evidence="5" key="1">
    <citation type="submission" date="2019-10" db="EMBL/GenBank/DDBJ databases">
        <authorList>
            <consortium name="DOE Joint Genome Institute"/>
            <person name="Kuo A."/>
            <person name="Miyauchi S."/>
            <person name="Kiss E."/>
            <person name="Drula E."/>
            <person name="Kohler A."/>
            <person name="Sanchez-Garcia M."/>
            <person name="Andreopoulos B."/>
            <person name="Barry K.W."/>
            <person name="Bonito G."/>
            <person name="Buee M."/>
            <person name="Carver A."/>
            <person name="Chen C."/>
            <person name="Cichocki N."/>
            <person name="Clum A."/>
            <person name="Culley D."/>
            <person name="Crous P.W."/>
            <person name="Fauchery L."/>
            <person name="Girlanda M."/>
            <person name="Hayes R."/>
            <person name="Keri Z."/>
            <person name="LaButti K."/>
            <person name="Lipzen A."/>
            <person name="Lombard V."/>
            <person name="Magnuson J."/>
            <person name="Maillard F."/>
            <person name="Morin E."/>
            <person name="Murat C."/>
            <person name="Nolan M."/>
            <person name="Ohm R."/>
            <person name="Pangilinan J."/>
            <person name="Pereira M."/>
            <person name="Perotto S."/>
            <person name="Peter M."/>
            <person name="Riley R."/>
            <person name="Sitrit Y."/>
            <person name="Stielow B."/>
            <person name="Szollosi G."/>
            <person name="Zifcakova L."/>
            <person name="Stursova M."/>
            <person name="Spatafora J.W."/>
            <person name="Tedersoo L."/>
            <person name="Vaario L.-M."/>
            <person name="Yamada A."/>
            <person name="Yan M."/>
            <person name="Wang P."/>
            <person name="Xu J."/>
            <person name="Bruns T."/>
            <person name="Baldrian P."/>
            <person name="Vilgalys R."/>
            <person name="Henrissat B."/>
            <person name="Grigoriev I.V."/>
            <person name="Hibbett D."/>
            <person name="Nagy L.G."/>
            <person name="Martin F.M."/>
        </authorList>
    </citation>
    <scope>NUCLEOTIDE SEQUENCE</scope>
    <source>
        <strain evidence="5">Prilba</strain>
    </source>
</reference>
<dbReference type="EMBL" id="WHVB01000005">
    <property type="protein sequence ID" value="KAF8482701.1"/>
    <property type="molecule type" value="Genomic_DNA"/>
</dbReference>
<evidence type="ECO:0000256" key="4">
    <source>
        <dbReference type="ARBA" id="ARBA00023115"/>
    </source>
</evidence>
<dbReference type="Pfam" id="PF01536">
    <property type="entry name" value="SAM_decarbox"/>
    <property type="match status" value="1"/>
</dbReference>
<comment type="similarity">
    <text evidence="2">Belongs to the eukaryotic AdoMetDC family.</text>
</comment>
<sequence>MEAGTDVFHTSNPFEGPEKLLEIWFTPSPADVPGASSAIDGKHGLRRVDRSVWEDMLAIVKCQVLSVVEGAEMDAYLLSESSLFVSPHRLILKTCGTTLNLLGLPRILEIAREHASLPTIHRCFYSRKSFFFPERQKGPHREWKDEVEYLDKIFRNGAAYSVGKMNGDHWLLYITRPPGCIPNTPTSVDRSLHGARLNGAKVHDTTDEATVTLKAPVTDSTIEILMTHLPPTVSRAFHFPEEPGLSNTSFDKARKISSDLGITGLFPPQLTTLDSYAFSPCGYSANALLKWGETSSSRAEDHDPGYGGEGYYTIHVTPEEGWSYASFECNVPLSPAPAPHSRDIPDLGTLVRRVVGIFRPARLTLTLFISSAGNDETEEEVGENAIEAAQRAFMAALTSNTTFPENAGNGHDGVYRRTDKINYDFGDYDLAFASFELAAPVTPI</sequence>
<dbReference type="InterPro" id="IPR016067">
    <property type="entry name" value="S-AdoMet_deCO2ase_core"/>
</dbReference>
<evidence type="ECO:0000313" key="6">
    <source>
        <dbReference type="Proteomes" id="UP000759537"/>
    </source>
</evidence>
<comment type="pathway">
    <text evidence="1">Amine and polyamine biosynthesis; S-adenosylmethioninamine biosynthesis; S-adenosylmethioninamine from S-adenosyl-L-methionine: step 1/1.</text>
</comment>
<evidence type="ECO:0000256" key="3">
    <source>
        <dbReference type="ARBA" id="ARBA00023066"/>
    </source>
</evidence>
<dbReference type="GO" id="GO:0005829">
    <property type="term" value="C:cytosol"/>
    <property type="evidence" value="ECO:0007669"/>
    <property type="project" value="TreeGrafter"/>
</dbReference>
<evidence type="ECO:0000313" key="5">
    <source>
        <dbReference type="EMBL" id="KAF8482701.1"/>
    </source>
</evidence>
<proteinExistence type="inferred from homology"/>
<dbReference type="SUPFAM" id="SSF56276">
    <property type="entry name" value="S-adenosylmethionine decarboxylase"/>
    <property type="match status" value="1"/>
</dbReference>
<dbReference type="GO" id="GO:0006597">
    <property type="term" value="P:spermine biosynthetic process"/>
    <property type="evidence" value="ECO:0007669"/>
    <property type="project" value="TreeGrafter"/>
</dbReference>
<dbReference type="PROSITE" id="PS01336">
    <property type="entry name" value="ADOMETDC"/>
    <property type="match status" value="1"/>
</dbReference>
<accession>A0A9P5N009</accession>
<dbReference type="GO" id="GO:0008295">
    <property type="term" value="P:spermidine biosynthetic process"/>
    <property type="evidence" value="ECO:0007669"/>
    <property type="project" value="UniProtKB-KW"/>
</dbReference>
<keyword evidence="6" id="KW-1185">Reference proteome</keyword>
<reference evidence="5" key="2">
    <citation type="journal article" date="2020" name="Nat. Commun.">
        <title>Large-scale genome sequencing of mycorrhizal fungi provides insights into the early evolution of symbiotic traits.</title>
        <authorList>
            <person name="Miyauchi S."/>
            <person name="Kiss E."/>
            <person name="Kuo A."/>
            <person name="Drula E."/>
            <person name="Kohler A."/>
            <person name="Sanchez-Garcia M."/>
            <person name="Morin E."/>
            <person name="Andreopoulos B."/>
            <person name="Barry K.W."/>
            <person name="Bonito G."/>
            <person name="Buee M."/>
            <person name="Carver A."/>
            <person name="Chen C."/>
            <person name="Cichocki N."/>
            <person name="Clum A."/>
            <person name="Culley D."/>
            <person name="Crous P.W."/>
            <person name="Fauchery L."/>
            <person name="Girlanda M."/>
            <person name="Hayes R.D."/>
            <person name="Keri Z."/>
            <person name="LaButti K."/>
            <person name="Lipzen A."/>
            <person name="Lombard V."/>
            <person name="Magnuson J."/>
            <person name="Maillard F."/>
            <person name="Murat C."/>
            <person name="Nolan M."/>
            <person name="Ohm R.A."/>
            <person name="Pangilinan J."/>
            <person name="Pereira M.F."/>
            <person name="Perotto S."/>
            <person name="Peter M."/>
            <person name="Pfister S."/>
            <person name="Riley R."/>
            <person name="Sitrit Y."/>
            <person name="Stielow J.B."/>
            <person name="Szollosi G."/>
            <person name="Zifcakova L."/>
            <person name="Stursova M."/>
            <person name="Spatafora J.W."/>
            <person name="Tedersoo L."/>
            <person name="Vaario L.M."/>
            <person name="Yamada A."/>
            <person name="Yan M."/>
            <person name="Wang P."/>
            <person name="Xu J."/>
            <person name="Bruns T."/>
            <person name="Baldrian P."/>
            <person name="Vilgalys R."/>
            <person name="Dunand C."/>
            <person name="Henrissat B."/>
            <person name="Grigoriev I.V."/>
            <person name="Hibbett D."/>
            <person name="Nagy L.G."/>
            <person name="Martin F.M."/>
        </authorList>
    </citation>
    <scope>NUCLEOTIDE SEQUENCE</scope>
    <source>
        <strain evidence="5">Prilba</strain>
    </source>
</reference>
<dbReference type="InterPro" id="IPR048283">
    <property type="entry name" value="AdoMetDC-like"/>
</dbReference>
<dbReference type="AlphaFoldDB" id="A0A9P5N009"/>
<evidence type="ECO:0000256" key="2">
    <source>
        <dbReference type="ARBA" id="ARBA00008466"/>
    </source>
</evidence>
<name>A0A9P5N009_9AGAM</name>
<keyword evidence="3" id="KW-0745">Spermidine biosynthesis</keyword>
<keyword evidence="4" id="KW-0620">Polyamine biosynthesis</keyword>
<dbReference type="GO" id="GO:0004014">
    <property type="term" value="F:adenosylmethionine decarboxylase activity"/>
    <property type="evidence" value="ECO:0007669"/>
    <property type="project" value="InterPro"/>
</dbReference>
<gene>
    <name evidence="5" type="ORF">DFH94DRAFT_729015</name>
</gene>
<organism evidence="5 6">
    <name type="scientific">Russula ochroleuca</name>
    <dbReference type="NCBI Taxonomy" id="152965"/>
    <lineage>
        <taxon>Eukaryota</taxon>
        <taxon>Fungi</taxon>
        <taxon>Dikarya</taxon>
        <taxon>Basidiomycota</taxon>
        <taxon>Agaricomycotina</taxon>
        <taxon>Agaricomycetes</taxon>
        <taxon>Russulales</taxon>
        <taxon>Russulaceae</taxon>
        <taxon>Russula</taxon>
    </lineage>
</organism>
<comment type="caution">
    <text evidence="5">The sequence shown here is derived from an EMBL/GenBank/DDBJ whole genome shotgun (WGS) entry which is preliminary data.</text>
</comment>
<dbReference type="Proteomes" id="UP000759537">
    <property type="component" value="Unassembled WGS sequence"/>
</dbReference>
<protein>
    <submittedName>
        <fullName evidence="5">S-adenosylmethionine decarboxylase</fullName>
    </submittedName>
</protein>
<dbReference type="PANTHER" id="PTHR11570:SF0">
    <property type="entry name" value="S-ADENOSYLMETHIONINE DECARBOXYLASE PROENZYME"/>
    <property type="match status" value="1"/>
</dbReference>
<dbReference type="Gene3D" id="3.60.90.10">
    <property type="entry name" value="S-adenosylmethionine decarboxylase"/>
    <property type="match status" value="1"/>
</dbReference>
<dbReference type="PANTHER" id="PTHR11570">
    <property type="entry name" value="S-ADENOSYLMETHIONINE DECARBOXYLASE"/>
    <property type="match status" value="1"/>
</dbReference>